<dbReference type="GO" id="GO:0030203">
    <property type="term" value="P:glycosaminoglycan metabolic process"/>
    <property type="evidence" value="ECO:0007669"/>
    <property type="project" value="TreeGrafter"/>
</dbReference>
<keyword evidence="4 9" id="KW-0378">Hydrolase</keyword>
<evidence type="ECO:0000256" key="2">
    <source>
        <dbReference type="ARBA" id="ARBA00006285"/>
    </source>
</evidence>
<feature type="domain" description="Glycoside hydrolase family 20 catalytic" evidence="7">
    <location>
        <begin position="138"/>
        <end position="303"/>
    </location>
</feature>
<comment type="caution">
    <text evidence="9">The sequence shown here is derived from an EMBL/GenBank/DDBJ whole genome shotgun (WGS) entry which is preliminary data.</text>
</comment>
<dbReference type="InterPro" id="IPR029018">
    <property type="entry name" value="Hex-like_dom2"/>
</dbReference>
<sequence>MVVPRPVLTQPSPGSPFVLGPTARISVAGPGADTVGRLLSDALAGDCSRDLPVVAEPPAFGDIALVIAHGEGPHDDGSDSAEGYTLEVAAEGVRIGAATPAGAFWGVQTLRQLLPADGDGDGDGLTVEQVRIHDHPRYAYRGAMLDVARHFFTPAEVKRFIDAIVLLKVNHLHLHLTDDQGWRIHIESWPELTRIGGSTGSDGSRGGFYTQDEFRDIVAYAAERNVTVVPELDMPGHTNAALASYPVLNPDGVARPLYTGSDVGFSTLRTGDAVTRRFVRDVVREVAALTPGPLLHLGGDECLSTAPDDFVAFVEEAAHVVAENGKTPVGWHEMGKAHGLPAGTVGQYWDFTTPRDRSAEYAVSFVRGGGSLILSPSDAAYLDIVYAEGDPIGQDWTGKPTTLRDAFVWDPARVIPGVGDAHILGVEAALWTETVGTIEEVEEMVLPRLAAVAEVGWSPAPADTEPVEAARDLDEFGARVARLAEHWDATGTRYRRVPDVPWPEPVG</sequence>
<dbReference type="InterPro" id="IPR015883">
    <property type="entry name" value="Glyco_hydro_20_cat"/>
</dbReference>
<dbReference type="SUPFAM" id="SSF51445">
    <property type="entry name" value="(Trans)glycosidases"/>
    <property type="match status" value="1"/>
</dbReference>
<evidence type="ECO:0000313" key="9">
    <source>
        <dbReference type="EMBL" id="NYD74328.1"/>
    </source>
</evidence>
<evidence type="ECO:0000256" key="4">
    <source>
        <dbReference type="ARBA" id="ARBA00022801"/>
    </source>
</evidence>
<dbReference type="Gene3D" id="3.20.20.80">
    <property type="entry name" value="Glycosidases"/>
    <property type="match status" value="1"/>
</dbReference>
<name>A0A852SYQ1_9MICO</name>
<feature type="active site" description="Proton donor" evidence="6">
    <location>
        <position position="301"/>
    </location>
</feature>
<dbReference type="SUPFAM" id="SSF55545">
    <property type="entry name" value="beta-N-acetylhexosaminidase-like domain"/>
    <property type="match status" value="1"/>
</dbReference>
<evidence type="ECO:0000256" key="1">
    <source>
        <dbReference type="ARBA" id="ARBA00001231"/>
    </source>
</evidence>
<protein>
    <recommendedName>
        <fullName evidence="3">beta-N-acetylhexosaminidase</fullName>
        <ecNumber evidence="3">3.2.1.52</ecNumber>
    </recommendedName>
</protein>
<evidence type="ECO:0000256" key="5">
    <source>
        <dbReference type="ARBA" id="ARBA00023295"/>
    </source>
</evidence>
<feature type="domain" description="Glycoside hydrolase family 20 catalytic" evidence="7">
    <location>
        <begin position="311"/>
        <end position="459"/>
    </location>
</feature>
<evidence type="ECO:0000259" key="8">
    <source>
        <dbReference type="Pfam" id="PF02838"/>
    </source>
</evidence>
<proteinExistence type="inferred from homology"/>
<gene>
    <name evidence="9" type="ORF">BJ963_001847</name>
</gene>
<keyword evidence="5 9" id="KW-0326">Glycosidase</keyword>
<comment type="similarity">
    <text evidence="2">Belongs to the glycosyl hydrolase 20 family.</text>
</comment>
<dbReference type="InterPro" id="IPR017853">
    <property type="entry name" value="GH"/>
</dbReference>
<comment type="catalytic activity">
    <reaction evidence="1">
        <text>Hydrolysis of terminal non-reducing N-acetyl-D-hexosamine residues in N-acetyl-beta-D-hexosaminides.</text>
        <dbReference type="EC" id="3.2.1.52"/>
    </reaction>
</comment>
<organism evidence="9 10">
    <name type="scientific">Leifsonia soli</name>
    <dbReference type="NCBI Taxonomy" id="582665"/>
    <lineage>
        <taxon>Bacteria</taxon>
        <taxon>Bacillati</taxon>
        <taxon>Actinomycetota</taxon>
        <taxon>Actinomycetes</taxon>
        <taxon>Micrococcales</taxon>
        <taxon>Microbacteriaceae</taxon>
        <taxon>Leifsonia</taxon>
    </lineage>
</organism>
<reference evidence="9 10" key="1">
    <citation type="submission" date="2020-07" db="EMBL/GenBank/DDBJ databases">
        <title>Sequencing the genomes of 1000 actinobacteria strains.</title>
        <authorList>
            <person name="Klenk H.-P."/>
        </authorList>
    </citation>
    <scope>NUCLEOTIDE SEQUENCE [LARGE SCALE GENOMIC DNA]</scope>
    <source>
        <strain evidence="9 10">DSM 23871</strain>
    </source>
</reference>
<dbReference type="PANTHER" id="PTHR22600">
    <property type="entry name" value="BETA-HEXOSAMINIDASE"/>
    <property type="match status" value="1"/>
</dbReference>
<dbReference type="GO" id="GO:0016020">
    <property type="term" value="C:membrane"/>
    <property type="evidence" value="ECO:0007669"/>
    <property type="project" value="TreeGrafter"/>
</dbReference>
<dbReference type="InterPro" id="IPR015882">
    <property type="entry name" value="HEX_bac_N"/>
</dbReference>
<dbReference type="Pfam" id="PF02838">
    <property type="entry name" value="Glyco_hydro_20b"/>
    <property type="match status" value="1"/>
</dbReference>
<accession>A0A852SYQ1</accession>
<dbReference type="PRINTS" id="PR00738">
    <property type="entry name" value="GLHYDRLASE20"/>
</dbReference>
<keyword evidence="10" id="KW-1185">Reference proteome</keyword>
<dbReference type="AlphaFoldDB" id="A0A852SYQ1"/>
<evidence type="ECO:0000256" key="3">
    <source>
        <dbReference type="ARBA" id="ARBA00012663"/>
    </source>
</evidence>
<dbReference type="PANTHER" id="PTHR22600:SF57">
    <property type="entry name" value="BETA-N-ACETYLHEXOSAMINIDASE"/>
    <property type="match status" value="1"/>
</dbReference>
<dbReference type="GO" id="GO:0005975">
    <property type="term" value="P:carbohydrate metabolic process"/>
    <property type="evidence" value="ECO:0007669"/>
    <property type="project" value="InterPro"/>
</dbReference>
<dbReference type="CDD" id="cd06568">
    <property type="entry name" value="GH20_SpHex_like"/>
    <property type="match status" value="1"/>
</dbReference>
<dbReference type="EMBL" id="JACCBJ010000001">
    <property type="protein sequence ID" value="NYD74328.1"/>
    <property type="molecule type" value="Genomic_DNA"/>
</dbReference>
<feature type="domain" description="Beta-hexosaminidase bacterial type N-terminal" evidence="8">
    <location>
        <begin position="2"/>
        <end position="135"/>
    </location>
</feature>
<dbReference type="GO" id="GO:0004563">
    <property type="term" value="F:beta-N-acetylhexosaminidase activity"/>
    <property type="evidence" value="ECO:0007669"/>
    <property type="project" value="UniProtKB-EC"/>
</dbReference>
<dbReference type="Pfam" id="PF00728">
    <property type="entry name" value="Glyco_hydro_20"/>
    <property type="match status" value="2"/>
</dbReference>
<dbReference type="RefSeq" id="WP_179456171.1">
    <property type="nucleotide sequence ID" value="NZ_BAAAPX010000001.1"/>
</dbReference>
<dbReference type="InterPro" id="IPR025705">
    <property type="entry name" value="Beta_hexosaminidase_sua/sub"/>
</dbReference>
<dbReference type="Proteomes" id="UP000589620">
    <property type="component" value="Unassembled WGS sequence"/>
</dbReference>
<dbReference type="Gene3D" id="3.30.379.10">
    <property type="entry name" value="Chitobiase/beta-hexosaminidase domain 2-like"/>
    <property type="match status" value="1"/>
</dbReference>
<evidence type="ECO:0000313" key="10">
    <source>
        <dbReference type="Proteomes" id="UP000589620"/>
    </source>
</evidence>
<evidence type="ECO:0000256" key="6">
    <source>
        <dbReference type="PIRSR" id="PIRSR625705-1"/>
    </source>
</evidence>
<evidence type="ECO:0000259" key="7">
    <source>
        <dbReference type="Pfam" id="PF00728"/>
    </source>
</evidence>
<dbReference type="EC" id="3.2.1.52" evidence="3"/>